<accession>A0A8S2GA06</accession>
<name>A0A8S2GA06_9BILA</name>
<dbReference type="Proteomes" id="UP000682733">
    <property type="component" value="Unassembled WGS sequence"/>
</dbReference>
<feature type="non-terminal residue" evidence="1">
    <location>
        <position position="1"/>
    </location>
</feature>
<dbReference type="EMBL" id="CAJOBA010098430">
    <property type="protein sequence ID" value="CAF4511753.1"/>
    <property type="molecule type" value="Genomic_DNA"/>
</dbReference>
<evidence type="ECO:0000313" key="1">
    <source>
        <dbReference type="EMBL" id="CAF1657515.1"/>
    </source>
</evidence>
<reference evidence="1" key="1">
    <citation type="submission" date="2021-02" db="EMBL/GenBank/DDBJ databases">
        <authorList>
            <person name="Nowell W R."/>
        </authorList>
    </citation>
    <scope>NUCLEOTIDE SEQUENCE</scope>
</reference>
<evidence type="ECO:0000313" key="3">
    <source>
        <dbReference type="Proteomes" id="UP000677228"/>
    </source>
</evidence>
<dbReference type="EMBL" id="CAJNOK010068692">
    <property type="protein sequence ID" value="CAF1657515.1"/>
    <property type="molecule type" value="Genomic_DNA"/>
</dbReference>
<evidence type="ECO:0000313" key="2">
    <source>
        <dbReference type="EMBL" id="CAF4511753.1"/>
    </source>
</evidence>
<gene>
    <name evidence="1" type="ORF">OVA965_LOCUS45139</name>
    <name evidence="2" type="ORF">TMI583_LOCUS48379</name>
</gene>
<comment type="caution">
    <text evidence="1">The sequence shown here is derived from an EMBL/GenBank/DDBJ whole genome shotgun (WGS) entry which is preliminary data.</text>
</comment>
<dbReference type="AlphaFoldDB" id="A0A8S2GA06"/>
<dbReference type="Proteomes" id="UP000677228">
    <property type="component" value="Unassembled WGS sequence"/>
</dbReference>
<protein>
    <submittedName>
        <fullName evidence="1">Uncharacterized protein</fullName>
    </submittedName>
</protein>
<sequence length="29" mass="3518">EFFHGLQKLNKLNLNDDEHETMIREDETT</sequence>
<organism evidence="1 3">
    <name type="scientific">Didymodactylos carnosus</name>
    <dbReference type="NCBI Taxonomy" id="1234261"/>
    <lineage>
        <taxon>Eukaryota</taxon>
        <taxon>Metazoa</taxon>
        <taxon>Spiralia</taxon>
        <taxon>Gnathifera</taxon>
        <taxon>Rotifera</taxon>
        <taxon>Eurotatoria</taxon>
        <taxon>Bdelloidea</taxon>
        <taxon>Philodinida</taxon>
        <taxon>Philodinidae</taxon>
        <taxon>Didymodactylos</taxon>
    </lineage>
</organism>
<proteinExistence type="predicted"/>